<comment type="caution">
    <text evidence="6">The sequence shown here is derived from an EMBL/GenBank/DDBJ whole genome shotgun (WGS) entry which is preliminary data.</text>
</comment>
<comment type="subcellular location">
    <subcellularLocation>
        <location evidence="1">Nucleus</location>
    </subcellularLocation>
</comment>
<evidence type="ECO:0000313" key="7">
    <source>
        <dbReference type="Proteomes" id="UP001175271"/>
    </source>
</evidence>
<proteinExistence type="inferred from homology"/>
<dbReference type="InterPro" id="IPR039948">
    <property type="entry name" value="ELC1"/>
</dbReference>
<dbReference type="InterPro" id="IPR016073">
    <property type="entry name" value="Skp1_comp_POZ"/>
</dbReference>
<gene>
    <name evidence="6" type="ORF">QR680_007863</name>
</gene>
<dbReference type="SMART" id="SM00512">
    <property type="entry name" value="Skp1"/>
    <property type="match status" value="1"/>
</dbReference>
<evidence type="ECO:0000256" key="2">
    <source>
        <dbReference type="ARBA" id="ARBA00009993"/>
    </source>
</evidence>
<evidence type="ECO:0000256" key="3">
    <source>
        <dbReference type="ARBA" id="ARBA00021347"/>
    </source>
</evidence>
<dbReference type="EMBL" id="JAUCMV010000001">
    <property type="protein sequence ID" value="KAK0422913.1"/>
    <property type="molecule type" value="Genomic_DNA"/>
</dbReference>
<name>A0AA39M6T8_9BILA</name>
<dbReference type="CDD" id="cd18321">
    <property type="entry name" value="BTB_POZ_EloC"/>
    <property type="match status" value="1"/>
</dbReference>
<dbReference type="Gene3D" id="3.30.710.10">
    <property type="entry name" value="Potassium Channel Kv1.1, Chain A"/>
    <property type="match status" value="1"/>
</dbReference>
<dbReference type="InterPro" id="IPR001232">
    <property type="entry name" value="SKP1-like"/>
</dbReference>
<protein>
    <recommendedName>
        <fullName evidence="3">Elongin-C</fullName>
    </recommendedName>
</protein>
<dbReference type="PANTHER" id="PTHR20648">
    <property type="entry name" value="ELONGIN-C"/>
    <property type="match status" value="1"/>
</dbReference>
<dbReference type="FunFam" id="3.30.710.10:FF:000035">
    <property type="entry name" value="Elongin C transcription elongation factor"/>
    <property type="match status" value="1"/>
</dbReference>
<dbReference type="GO" id="GO:0005634">
    <property type="term" value="C:nucleus"/>
    <property type="evidence" value="ECO:0007669"/>
    <property type="project" value="UniProtKB-SubCell"/>
</dbReference>
<organism evidence="6 7">
    <name type="scientific">Steinernema hermaphroditum</name>
    <dbReference type="NCBI Taxonomy" id="289476"/>
    <lineage>
        <taxon>Eukaryota</taxon>
        <taxon>Metazoa</taxon>
        <taxon>Ecdysozoa</taxon>
        <taxon>Nematoda</taxon>
        <taxon>Chromadorea</taxon>
        <taxon>Rhabditida</taxon>
        <taxon>Tylenchina</taxon>
        <taxon>Panagrolaimomorpha</taxon>
        <taxon>Strongyloidoidea</taxon>
        <taxon>Steinernematidae</taxon>
        <taxon>Steinernema</taxon>
    </lineage>
</organism>
<comment type="similarity">
    <text evidence="2">Belongs to the SKP1 family.</text>
</comment>
<accession>A0AA39M6T8</accession>
<dbReference type="InterPro" id="IPR011333">
    <property type="entry name" value="SKP1/BTB/POZ_sf"/>
</dbReference>
<dbReference type="Pfam" id="PF03931">
    <property type="entry name" value="Skp1_POZ"/>
    <property type="match status" value="1"/>
</dbReference>
<keyword evidence="4" id="KW-0539">Nucleus</keyword>
<feature type="domain" description="SKP1 component POZ" evidence="5">
    <location>
        <begin position="17"/>
        <end position="78"/>
    </location>
</feature>
<evidence type="ECO:0000259" key="5">
    <source>
        <dbReference type="Pfam" id="PF03931"/>
    </source>
</evidence>
<evidence type="ECO:0000313" key="6">
    <source>
        <dbReference type="EMBL" id="KAK0422913.1"/>
    </source>
</evidence>
<evidence type="ECO:0000256" key="1">
    <source>
        <dbReference type="ARBA" id="ARBA00004123"/>
    </source>
</evidence>
<dbReference type="GO" id="GO:0006511">
    <property type="term" value="P:ubiquitin-dependent protein catabolic process"/>
    <property type="evidence" value="ECO:0007669"/>
    <property type="project" value="InterPro"/>
</dbReference>
<dbReference type="Proteomes" id="UP001175271">
    <property type="component" value="Unassembled WGS sequence"/>
</dbReference>
<dbReference type="AlphaFoldDB" id="A0AA39M6T8"/>
<evidence type="ECO:0000256" key="4">
    <source>
        <dbReference type="ARBA" id="ARBA00023242"/>
    </source>
</evidence>
<dbReference type="SUPFAM" id="SSF54695">
    <property type="entry name" value="POZ domain"/>
    <property type="match status" value="1"/>
</dbReference>
<reference evidence="6" key="1">
    <citation type="submission" date="2023-06" db="EMBL/GenBank/DDBJ databases">
        <title>Genomic analysis of the entomopathogenic nematode Steinernema hermaphroditum.</title>
        <authorList>
            <person name="Schwarz E.M."/>
            <person name="Heppert J.K."/>
            <person name="Baniya A."/>
            <person name="Schwartz H.T."/>
            <person name="Tan C.-H."/>
            <person name="Antoshechkin I."/>
            <person name="Sternberg P.W."/>
            <person name="Goodrich-Blair H."/>
            <person name="Dillman A.R."/>
        </authorList>
    </citation>
    <scope>NUCLEOTIDE SEQUENCE</scope>
    <source>
        <strain evidence="6">PS9179</strain>
        <tissue evidence="6">Whole animal</tissue>
    </source>
</reference>
<sequence>MAAEKKCGGCERPDAEYVKLVSSDEQEFYIKRELAVLSGTIKSMLSGRYGEDESNVVYFQYIPSHVLHTVCQYLSYKHDFITGSTQMPEFNIHPKMALELFMAANFLDC</sequence>
<keyword evidence="7" id="KW-1185">Reference proteome</keyword>